<dbReference type="EMBL" id="CP036295">
    <property type="protein sequence ID" value="QCC85950.1"/>
    <property type="molecule type" value="Genomic_DNA"/>
</dbReference>
<protein>
    <submittedName>
        <fullName evidence="2">DUF2088 domain-containing protein</fullName>
    </submittedName>
</protein>
<name>A0A4V1CXE6_DESDE</name>
<dbReference type="RefSeq" id="WP_136400075.1">
    <property type="nucleotide sequence ID" value="NZ_CP036295.1"/>
</dbReference>
<gene>
    <name evidence="2" type="ORF">DDIC_08690</name>
</gene>
<dbReference type="Proteomes" id="UP000297065">
    <property type="component" value="Chromosome"/>
</dbReference>
<dbReference type="InterPro" id="IPR018657">
    <property type="entry name" value="LarA-like_N"/>
</dbReference>
<accession>A0A4V1CXE6</accession>
<sequence>MQFNFPPIDIPVEGLDKVKLPKMYSITQRYDDQRVADISGHLAAQLESQIGNKGAFKGKSIALTVGSRGIPHLDVMAKTICDQLKKWGAAPFIVPSMGSHGGATAEGQIEMLAGYNITEQSIGVPIKSCMDVVQYDALDDGTPLYCDKNAWSADGIVVFNKVKPHTDFRGAHESGLAKMIAIGLAKHKGASMFHMKGFACFPDVLPVIAEKFIKKGPQLMFGVGVVQNAYDEVCNIDVCPKEGIIKMDADLLVVAKGKMPRFKFQECDVLVIDEIGKNISGNGHDPNIVGRNNSGDFPEVFTLKRLVILGITPESHHNAAGINLADITTRGLLNDVDWRATWINVLTANRPNGGKIPVYAETDRDAVIMAIRTGDNVDFEHPRVAHIKNTLCMTKIDVSEAIYNEIKDRDDVSLISGPFELDFNADGRLTPLEEA</sequence>
<dbReference type="AlphaFoldDB" id="A0A4V1CXE6"/>
<dbReference type="GO" id="GO:0050043">
    <property type="term" value="F:lactate racemase activity"/>
    <property type="evidence" value="ECO:0007669"/>
    <property type="project" value="InterPro"/>
</dbReference>
<organism evidence="2 3">
    <name type="scientific">Desulfovibrio desulfuricans</name>
    <dbReference type="NCBI Taxonomy" id="876"/>
    <lineage>
        <taxon>Bacteria</taxon>
        <taxon>Pseudomonadati</taxon>
        <taxon>Thermodesulfobacteriota</taxon>
        <taxon>Desulfovibrionia</taxon>
        <taxon>Desulfovibrionales</taxon>
        <taxon>Desulfovibrionaceae</taxon>
        <taxon>Desulfovibrio</taxon>
    </lineage>
</organism>
<dbReference type="Gene3D" id="3.40.50.11440">
    <property type="match status" value="1"/>
</dbReference>
<dbReference type="Pfam" id="PF09861">
    <property type="entry name" value="Lar_N"/>
    <property type="match status" value="1"/>
</dbReference>
<evidence type="ECO:0000313" key="3">
    <source>
        <dbReference type="Proteomes" id="UP000297065"/>
    </source>
</evidence>
<proteinExistence type="predicted"/>
<evidence type="ECO:0000259" key="1">
    <source>
        <dbReference type="Pfam" id="PF09861"/>
    </source>
</evidence>
<feature type="domain" description="LarA-like N-terminal" evidence="1">
    <location>
        <begin position="73"/>
        <end position="196"/>
    </location>
</feature>
<reference evidence="2 3" key="1">
    <citation type="submission" date="2019-02" db="EMBL/GenBank/DDBJ databases">
        <title>Complete Genome Sequence of Desulfovibrio desulfuricans IC1, a Sulfonate Utilizing Anaerobe.</title>
        <authorList>
            <person name="Day L.A."/>
            <person name="De Leon K.B."/>
            <person name="Wall J.D."/>
        </authorList>
    </citation>
    <scope>NUCLEOTIDE SEQUENCE [LARGE SCALE GENOMIC DNA]</scope>
    <source>
        <strain evidence="2 3">IC1</strain>
    </source>
</reference>
<evidence type="ECO:0000313" key="2">
    <source>
        <dbReference type="EMBL" id="QCC85950.1"/>
    </source>
</evidence>
<dbReference type="OrthoDB" id="9788398at2"/>